<organism evidence="2 3">
    <name type="scientific">Tieghemostelium lacteum</name>
    <name type="common">Slime mold</name>
    <name type="synonym">Dictyostelium lacteum</name>
    <dbReference type="NCBI Taxonomy" id="361077"/>
    <lineage>
        <taxon>Eukaryota</taxon>
        <taxon>Amoebozoa</taxon>
        <taxon>Evosea</taxon>
        <taxon>Eumycetozoa</taxon>
        <taxon>Dictyostelia</taxon>
        <taxon>Dictyosteliales</taxon>
        <taxon>Raperosteliaceae</taxon>
        <taxon>Tieghemostelium</taxon>
    </lineage>
</organism>
<evidence type="ECO:0000256" key="1">
    <source>
        <dbReference type="SAM" id="Phobius"/>
    </source>
</evidence>
<keyword evidence="1" id="KW-1133">Transmembrane helix</keyword>
<name>A0A152A724_TIELA</name>
<feature type="transmembrane region" description="Helical" evidence="1">
    <location>
        <begin position="211"/>
        <end position="232"/>
    </location>
</feature>
<keyword evidence="1" id="KW-0812">Transmembrane</keyword>
<accession>A0A152A724</accession>
<dbReference type="EMBL" id="LODT01000006">
    <property type="protein sequence ID" value="KYR01847.1"/>
    <property type="molecule type" value="Genomic_DNA"/>
</dbReference>
<evidence type="ECO:0000313" key="3">
    <source>
        <dbReference type="Proteomes" id="UP000076078"/>
    </source>
</evidence>
<comment type="caution">
    <text evidence="2">The sequence shown here is derived from an EMBL/GenBank/DDBJ whole genome shotgun (WGS) entry which is preliminary data.</text>
</comment>
<protein>
    <submittedName>
        <fullName evidence="2">Uncharacterized protein</fullName>
    </submittedName>
</protein>
<sequence>MARNHPYHTVSQRYSCSNCCISINVILFFITLISGISITAAILVPSIQYKENWLALECSLISKQIEPITCQSEKECKEDSNQVRFPYYFYDNGRNDFIVNTINKEIEQRDSSSSTTFSIRRNAVYPTTSAEISNECPSTKPYPCYRGIISFNYPLNKTFNAYQSLYIQGDYMVSSQYVQSVETSLFPCWINSQNNSQVSIQPIPLYSPGGAIAVGVLFSLSLLTLILILIFISIRCFCKNDQYNQYQYIL</sequence>
<proteinExistence type="predicted"/>
<keyword evidence="3" id="KW-1185">Reference proteome</keyword>
<gene>
    <name evidence="2" type="ORF">DLAC_01864</name>
</gene>
<reference evidence="2 3" key="1">
    <citation type="submission" date="2015-12" db="EMBL/GenBank/DDBJ databases">
        <title>Dictyostelia acquired genes for synthesis and detection of signals that induce cell-type specialization by lateral gene transfer from prokaryotes.</title>
        <authorList>
            <person name="Gloeckner G."/>
            <person name="Schaap P."/>
        </authorList>
    </citation>
    <scope>NUCLEOTIDE SEQUENCE [LARGE SCALE GENOMIC DNA]</scope>
    <source>
        <strain evidence="2 3">TK</strain>
    </source>
</reference>
<dbReference type="AlphaFoldDB" id="A0A152A724"/>
<keyword evidence="1" id="KW-0472">Membrane</keyword>
<feature type="transmembrane region" description="Helical" evidence="1">
    <location>
        <begin position="21"/>
        <end position="44"/>
    </location>
</feature>
<dbReference type="InParanoid" id="A0A152A724"/>
<evidence type="ECO:0000313" key="2">
    <source>
        <dbReference type="EMBL" id="KYR01847.1"/>
    </source>
</evidence>
<dbReference type="Proteomes" id="UP000076078">
    <property type="component" value="Unassembled WGS sequence"/>
</dbReference>